<protein>
    <submittedName>
        <fullName evidence="3">PPIC-type PPIASE domain-containing protein</fullName>
    </submittedName>
</protein>
<proteinExistence type="predicted"/>
<feature type="signal peptide" evidence="1">
    <location>
        <begin position="1"/>
        <end position="23"/>
    </location>
</feature>
<keyword evidence="1" id="KW-0732">Signal</keyword>
<accession>A0A4R3YID8</accession>
<name>A0A4R3YID8_9FIRM</name>
<dbReference type="InterPro" id="IPR027304">
    <property type="entry name" value="Trigger_fact/SurA_dom_sf"/>
</dbReference>
<dbReference type="InterPro" id="IPR046357">
    <property type="entry name" value="PPIase_dom_sf"/>
</dbReference>
<reference evidence="3 4" key="1">
    <citation type="submission" date="2019-03" db="EMBL/GenBank/DDBJ databases">
        <title>Genomic Encyclopedia of Type Strains, Phase IV (KMG-IV): sequencing the most valuable type-strain genomes for metagenomic binning, comparative biology and taxonomic classification.</title>
        <authorList>
            <person name="Goeker M."/>
        </authorList>
    </citation>
    <scope>NUCLEOTIDE SEQUENCE [LARGE SCALE GENOMIC DNA]</scope>
    <source>
        <strain evidence="3 4">DSM 29487</strain>
    </source>
</reference>
<dbReference type="SUPFAM" id="SSF109998">
    <property type="entry name" value="Triger factor/SurA peptide-binding domain-like"/>
    <property type="match status" value="1"/>
</dbReference>
<feature type="domain" description="PpiC" evidence="2">
    <location>
        <begin position="334"/>
        <end position="420"/>
    </location>
</feature>
<evidence type="ECO:0000259" key="2">
    <source>
        <dbReference type="Pfam" id="PF00639"/>
    </source>
</evidence>
<dbReference type="Proteomes" id="UP000295515">
    <property type="component" value="Unassembled WGS sequence"/>
</dbReference>
<sequence length="456" mass="53674">MLKKLLSLLLVCTFLLSGCQKEAENHYLGNLHLSYQLKGENNQKEYEFFYGYAFRKYLAQVQNALGDDNANVLPFQLNDNINSLKDQKCTIEGYQEQSWEGYFAKQALEYYKEINALYNAAKSAQMTVTTDIEKEADAYFASIEKYCQQNNIKLDDYLHSIYGIEANKELIINQYQKITLASQYSKKLFVNPTQTEVENYYSKHQDMFDTVTIRYIAFEKNDENKKIIDAFVNQKHTENEFKAFVLKHIDESLKTYYQQTDLSLRDNLRKEDLPNYLQIPLFNNSMQKNEVKMYEGDNSYDVVMFLKREKPIYHQVNISTIYLDARETDTSSITDKQWTACQEFANELYKKLKAEDHLTLDIFHQYNQKYSDYKENNGDYEGVSKRDSNAEIEKWIYDSSRQKGDMAVLKSTHGYSIVYFIGQGEKEYYANALKAYQNEQYELQIKKLKDTIDVSI</sequence>
<dbReference type="EMBL" id="SMCQ01000028">
    <property type="protein sequence ID" value="TCV91976.1"/>
    <property type="molecule type" value="Genomic_DNA"/>
</dbReference>
<evidence type="ECO:0000313" key="3">
    <source>
        <dbReference type="EMBL" id="TCV91976.1"/>
    </source>
</evidence>
<dbReference type="PROSITE" id="PS51257">
    <property type="entry name" value="PROKAR_LIPOPROTEIN"/>
    <property type="match status" value="1"/>
</dbReference>
<gene>
    <name evidence="3" type="ORF">EDD60_12810</name>
</gene>
<organism evidence="3 4">
    <name type="scientific">Longibaculum muris</name>
    <dbReference type="NCBI Taxonomy" id="1796628"/>
    <lineage>
        <taxon>Bacteria</taxon>
        <taxon>Bacillati</taxon>
        <taxon>Bacillota</taxon>
        <taxon>Erysipelotrichia</taxon>
        <taxon>Erysipelotrichales</taxon>
        <taxon>Coprobacillaceae</taxon>
        <taxon>Longibaculum</taxon>
    </lineage>
</organism>
<dbReference type="Pfam" id="PF00639">
    <property type="entry name" value="Rotamase"/>
    <property type="match status" value="1"/>
</dbReference>
<evidence type="ECO:0000313" key="4">
    <source>
        <dbReference type="Proteomes" id="UP000295515"/>
    </source>
</evidence>
<dbReference type="AlphaFoldDB" id="A0A4R3YID8"/>
<dbReference type="InterPro" id="IPR000297">
    <property type="entry name" value="PPIase_PpiC"/>
</dbReference>
<dbReference type="GO" id="GO:0003755">
    <property type="term" value="F:peptidyl-prolyl cis-trans isomerase activity"/>
    <property type="evidence" value="ECO:0007669"/>
    <property type="project" value="InterPro"/>
</dbReference>
<dbReference type="Gene3D" id="3.10.50.40">
    <property type="match status" value="1"/>
</dbReference>
<keyword evidence="4" id="KW-1185">Reference proteome</keyword>
<dbReference type="GeneID" id="98916550"/>
<evidence type="ECO:0000256" key="1">
    <source>
        <dbReference type="SAM" id="SignalP"/>
    </source>
</evidence>
<comment type="caution">
    <text evidence="3">The sequence shown here is derived from an EMBL/GenBank/DDBJ whole genome shotgun (WGS) entry which is preliminary data.</text>
</comment>
<dbReference type="RefSeq" id="WP_066446736.1">
    <property type="nucleotide sequence ID" value="NZ_JANKBF010000003.1"/>
</dbReference>
<feature type="chain" id="PRO_5020817416" evidence="1">
    <location>
        <begin position="24"/>
        <end position="456"/>
    </location>
</feature>